<dbReference type="Pfam" id="PF01613">
    <property type="entry name" value="Flavin_Reduct"/>
    <property type="match status" value="1"/>
</dbReference>
<protein>
    <submittedName>
        <fullName evidence="5">Flavin reductase (DIM6/NTAB) family NADH-FMN oxidoreductase RutF</fullName>
    </submittedName>
</protein>
<evidence type="ECO:0000256" key="1">
    <source>
        <dbReference type="ARBA" id="ARBA00001917"/>
    </source>
</evidence>
<comment type="similarity">
    <text evidence="3">Belongs to the flavoredoxin family.</text>
</comment>
<dbReference type="GO" id="GO:0010181">
    <property type="term" value="F:FMN binding"/>
    <property type="evidence" value="ECO:0007669"/>
    <property type="project" value="InterPro"/>
</dbReference>
<dbReference type="GO" id="GO:0016646">
    <property type="term" value="F:oxidoreductase activity, acting on the CH-NH group of donors, NAD or NADP as acceptor"/>
    <property type="evidence" value="ECO:0007669"/>
    <property type="project" value="UniProtKB-ARBA"/>
</dbReference>
<dbReference type="InterPro" id="IPR002563">
    <property type="entry name" value="Flavin_Rdtase-like_dom"/>
</dbReference>
<dbReference type="SMART" id="SM00903">
    <property type="entry name" value="Flavin_Reduct"/>
    <property type="match status" value="1"/>
</dbReference>
<evidence type="ECO:0000313" key="5">
    <source>
        <dbReference type="EMBL" id="MBB5185660.1"/>
    </source>
</evidence>
<dbReference type="Gene3D" id="2.30.110.10">
    <property type="entry name" value="Electron Transport, Fmn-binding Protein, Chain A"/>
    <property type="match status" value="1"/>
</dbReference>
<dbReference type="InterPro" id="IPR052174">
    <property type="entry name" value="Flavoredoxin"/>
</dbReference>
<dbReference type="Proteomes" id="UP000521313">
    <property type="component" value="Unassembled WGS sequence"/>
</dbReference>
<dbReference type="PANTHER" id="PTHR43567:SF1">
    <property type="entry name" value="FLAVOREDOXIN"/>
    <property type="match status" value="1"/>
</dbReference>
<comment type="caution">
    <text evidence="5">The sequence shown here is derived from an EMBL/GenBank/DDBJ whole genome shotgun (WGS) entry which is preliminary data.</text>
</comment>
<gene>
    <name evidence="5" type="ORF">HNQ43_001738</name>
</gene>
<evidence type="ECO:0000259" key="4">
    <source>
        <dbReference type="SMART" id="SM00903"/>
    </source>
</evidence>
<dbReference type="PANTHER" id="PTHR43567">
    <property type="entry name" value="FLAVOREDOXIN-RELATED-RELATED"/>
    <property type="match status" value="1"/>
</dbReference>
<keyword evidence="2" id="KW-0285">Flavoprotein</keyword>
<sequence length="180" mass="19802">MKKDLGSVLALYPTPLVVVGTMVNGKPNWVLAGHVGIMGHDHIMVSLAKAHYTNQGIKETKALSVHIVDEALLKKAEYVGCVSGNQTDKSEVFTFSKGENGAPMIDMAKLSMECSVEDIYETDGFDNFILTIDHTYAEESILNEAGKINYDVFKPILFEMPGYTYLKTGETVAKCMTLEK</sequence>
<comment type="cofactor">
    <cofactor evidence="1">
        <name>FMN</name>
        <dbReference type="ChEBI" id="CHEBI:58210"/>
    </cofactor>
</comment>
<organism evidence="5 6">
    <name type="scientific">Faecalicoccus acidiformans</name>
    <dbReference type="NCBI Taxonomy" id="915173"/>
    <lineage>
        <taxon>Bacteria</taxon>
        <taxon>Bacillati</taxon>
        <taxon>Bacillota</taxon>
        <taxon>Erysipelotrichia</taxon>
        <taxon>Erysipelotrichales</taxon>
        <taxon>Erysipelotrichaceae</taxon>
        <taxon>Faecalicoccus</taxon>
    </lineage>
</organism>
<dbReference type="EMBL" id="JACHHD010000021">
    <property type="protein sequence ID" value="MBB5185660.1"/>
    <property type="molecule type" value="Genomic_DNA"/>
</dbReference>
<feature type="domain" description="Flavin reductase like" evidence="4">
    <location>
        <begin position="9"/>
        <end position="151"/>
    </location>
</feature>
<reference evidence="5 6" key="1">
    <citation type="submission" date="2020-08" db="EMBL/GenBank/DDBJ databases">
        <title>Genomic Encyclopedia of Type Strains, Phase IV (KMG-IV): sequencing the most valuable type-strain genomes for metagenomic binning, comparative biology and taxonomic classification.</title>
        <authorList>
            <person name="Goeker M."/>
        </authorList>
    </citation>
    <scope>NUCLEOTIDE SEQUENCE [LARGE SCALE GENOMIC DNA]</scope>
    <source>
        <strain evidence="5 6">DSM 26963</strain>
    </source>
</reference>
<evidence type="ECO:0000256" key="2">
    <source>
        <dbReference type="ARBA" id="ARBA00022630"/>
    </source>
</evidence>
<name>A0A7W8D514_9FIRM</name>
<dbReference type="AlphaFoldDB" id="A0A7W8D514"/>
<dbReference type="InterPro" id="IPR012349">
    <property type="entry name" value="Split_barrel_FMN-bd"/>
</dbReference>
<proteinExistence type="inferred from homology"/>
<accession>A0A7W8D514</accession>
<evidence type="ECO:0000313" key="6">
    <source>
        <dbReference type="Proteomes" id="UP000521313"/>
    </source>
</evidence>
<dbReference type="SUPFAM" id="SSF50475">
    <property type="entry name" value="FMN-binding split barrel"/>
    <property type="match status" value="1"/>
</dbReference>
<evidence type="ECO:0000256" key="3">
    <source>
        <dbReference type="ARBA" id="ARBA00038054"/>
    </source>
</evidence>
<dbReference type="RefSeq" id="WP_183376832.1">
    <property type="nucleotide sequence ID" value="NZ_JACHHD010000021.1"/>
</dbReference>